<dbReference type="NCBIfam" id="TIGR03293">
    <property type="entry name" value="PhnG_redo"/>
    <property type="match status" value="1"/>
</dbReference>
<sequence length="152" mass="17015">MDGFSFTQSQRQRWMAVLAHCLPAELQSHWQALGLSPDYTLIRPAESGLTQIQARAGASGQRFFLGDATLTRAVVRLSGGAYGYSYLLGRDKARAERCAVIDALLQTPSYHEMLMQRLINPLDALRRERLSQRARAVATSRVDFFTLVRGDN</sequence>
<accession>A0A370R189</accession>
<keyword evidence="2" id="KW-1185">Reference proteome</keyword>
<comment type="caution">
    <text evidence="1">The sequence shown here is derived from an EMBL/GenBank/DDBJ whole genome shotgun (WGS) entry which is preliminary data.</text>
</comment>
<dbReference type="Pfam" id="PF06754">
    <property type="entry name" value="PhnG"/>
    <property type="match status" value="1"/>
</dbReference>
<dbReference type="GO" id="GO:0015716">
    <property type="term" value="P:organic phosphonate transport"/>
    <property type="evidence" value="ECO:0007669"/>
    <property type="project" value="InterPro"/>
</dbReference>
<dbReference type="RefSeq" id="WP_115457438.1">
    <property type="nucleotide sequence ID" value="NZ_QRAP01000002.1"/>
</dbReference>
<evidence type="ECO:0000313" key="2">
    <source>
        <dbReference type="Proteomes" id="UP000254848"/>
    </source>
</evidence>
<evidence type="ECO:0000313" key="1">
    <source>
        <dbReference type="EMBL" id="RDK95693.1"/>
    </source>
</evidence>
<proteinExistence type="predicted"/>
<gene>
    <name evidence="1" type="ORF">C8D90_102174</name>
</gene>
<dbReference type="EMBL" id="QRAP01000002">
    <property type="protein sequence ID" value="RDK95693.1"/>
    <property type="molecule type" value="Genomic_DNA"/>
</dbReference>
<dbReference type="AlphaFoldDB" id="A0A370R189"/>
<dbReference type="Proteomes" id="UP000254848">
    <property type="component" value="Unassembled WGS sequence"/>
</dbReference>
<protein>
    <submittedName>
        <fullName evidence="1">Methylphosphonate degradation complex subunit PhnG</fullName>
    </submittedName>
</protein>
<organism evidence="1 2">
    <name type="scientific">Enterobacillus tribolii</name>
    <dbReference type="NCBI Taxonomy" id="1487935"/>
    <lineage>
        <taxon>Bacteria</taxon>
        <taxon>Pseudomonadati</taxon>
        <taxon>Pseudomonadota</taxon>
        <taxon>Gammaproteobacteria</taxon>
        <taxon>Enterobacterales</taxon>
        <taxon>Hafniaceae</taxon>
        <taxon>Enterobacillus</taxon>
    </lineage>
</organism>
<name>A0A370R189_9GAMM</name>
<reference evidence="1 2" key="1">
    <citation type="submission" date="2018-07" db="EMBL/GenBank/DDBJ databases">
        <title>Genomic Encyclopedia of Type Strains, Phase IV (KMG-IV): sequencing the most valuable type-strain genomes for metagenomic binning, comparative biology and taxonomic classification.</title>
        <authorList>
            <person name="Goeker M."/>
        </authorList>
    </citation>
    <scope>NUCLEOTIDE SEQUENCE [LARGE SCALE GENOMIC DNA]</scope>
    <source>
        <strain evidence="1 2">DSM 103736</strain>
    </source>
</reference>
<dbReference type="GO" id="GO:0019634">
    <property type="term" value="P:organic phosphonate metabolic process"/>
    <property type="evidence" value="ECO:0007669"/>
    <property type="project" value="InterPro"/>
</dbReference>
<dbReference type="OrthoDB" id="530475at2"/>
<dbReference type="InterPro" id="IPR009609">
    <property type="entry name" value="Phosphonate_metab_PhnG"/>
</dbReference>